<accession>A0ABV7UGU7</accession>
<dbReference type="EMBL" id="JBHRYC010000048">
    <property type="protein sequence ID" value="MFC3637717.1"/>
    <property type="molecule type" value="Genomic_DNA"/>
</dbReference>
<gene>
    <name evidence="1" type="ORF">ACFONL_10075</name>
</gene>
<dbReference type="Proteomes" id="UP001595704">
    <property type="component" value="Unassembled WGS sequence"/>
</dbReference>
<sequence length="87" mass="9445">MTYEERAQILATINGWHVDQDGNFACILGCDVPDVVTNIAPTDPAAWGMLCEMEGIDVPHVLDYATIAMAHNMNLTAARPRAVQSAM</sequence>
<protein>
    <recommendedName>
        <fullName evidence="3">DUF3572 family protein</fullName>
    </recommendedName>
</protein>
<evidence type="ECO:0000313" key="2">
    <source>
        <dbReference type="Proteomes" id="UP001595704"/>
    </source>
</evidence>
<reference evidence="2" key="1">
    <citation type="journal article" date="2019" name="Int. J. Syst. Evol. Microbiol.">
        <title>The Global Catalogue of Microorganisms (GCM) 10K type strain sequencing project: providing services to taxonomists for standard genome sequencing and annotation.</title>
        <authorList>
            <consortium name="The Broad Institute Genomics Platform"/>
            <consortium name="The Broad Institute Genome Sequencing Center for Infectious Disease"/>
            <person name="Wu L."/>
            <person name="Ma J."/>
        </authorList>
    </citation>
    <scope>NUCLEOTIDE SEQUENCE [LARGE SCALE GENOMIC DNA]</scope>
    <source>
        <strain evidence="2">KCTC 42282</strain>
    </source>
</reference>
<dbReference type="RefSeq" id="WP_191321533.1">
    <property type="nucleotide sequence ID" value="NZ_BNCG01000113.1"/>
</dbReference>
<keyword evidence="2" id="KW-1185">Reference proteome</keyword>
<evidence type="ECO:0000313" key="1">
    <source>
        <dbReference type="EMBL" id="MFC3637717.1"/>
    </source>
</evidence>
<comment type="caution">
    <text evidence="1">The sequence shown here is derived from an EMBL/GenBank/DDBJ whole genome shotgun (WGS) entry which is preliminary data.</text>
</comment>
<evidence type="ECO:0008006" key="3">
    <source>
        <dbReference type="Google" id="ProtNLM"/>
    </source>
</evidence>
<name>A0ABV7UGU7_9HYPH</name>
<organism evidence="1 2">
    <name type="scientific">Camelimonas fluminis</name>
    <dbReference type="NCBI Taxonomy" id="1576911"/>
    <lineage>
        <taxon>Bacteria</taxon>
        <taxon>Pseudomonadati</taxon>
        <taxon>Pseudomonadota</taxon>
        <taxon>Alphaproteobacteria</taxon>
        <taxon>Hyphomicrobiales</taxon>
        <taxon>Chelatococcaceae</taxon>
        <taxon>Camelimonas</taxon>
    </lineage>
</organism>
<proteinExistence type="predicted"/>